<dbReference type="AlphaFoldDB" id="A0A4S4D5C4"/>
<evidence type="ECO:0000259" key="5">
    <source>
        <dbReference type="Pfam" id="PF00891"/>
    </source>
</evidence>
<dbReference type="InterPro" id="IPR036388">
    <property type="entry name" value="WH-like_DNA-bd_sf"/>
</dbReference>
<dbReference type="Gene3D" id="3.40.50.150">
    <property type="entry name" value="Vaccinia Virus protein VP39"/>
    <property type="match status" value="1"/>
</dbReference>
<dbReference type="InterPro" id="IPR029063">
    <property type="entry name" value="SAM-dependent_MTases_sf"/>
</dbReference>
<dbReference type="FunFam" id="3.40.50.150:FF:000057">
    <property type="entry name" value="O-methyltransferase ZRP4"/>
    <property type="match status" value="1"/>
</dbReference>
<name>A0A4S4D5C4_CAMSN</name>
<dbReference type="PANTHER" id="PTHR11746">
    <property type="entry name" value="O-METHYLTRANSFERASE"/>
    <property type="match status" value="1"/>
</dbReference>
<accession>A0A4S4D5C4</accession>
<dbReference type="SUPFAM" id="SSF53335">
    <property type="entry name" value="S-adenosyl-L-methionine-dependent methyltransferases"/>
    <property type="match status" value="1"/>
</dbReference>
<evidence type="ECO:0000313" key="7">
    <source>
        <dbReference type="EMBL" id="THF97564.1"/>
    </source>
</evidence>
<dbReference type="Proteomes" id="UP000306102">
    <property type="component" value="Unassembled WGS sequence"/>
</dbReference>
<dbReference type="GO" id="GO:0008757">
    <property type="term" value="F:S-adenosylmethionine-dependent methyltransferase activity"/>
    <property type="evidence" value="ECO:0007669"/>
    <property type="project" value="UniProtKB-ARBA"/>
</dbReference>
<evidence type="ECO:0000259" key="6">
    <source>
        <dbReference type="Pfam" id="PF08100"/>
    </source>
</evidence>
<dbReference type="STRING" id="542762.A0A4S4D5C4"/>
<dbReference type="Gene3D" id="1.10.10.10">
    <property type="entry name" value="Winged helix-like DNA-binding domain superfamily/Winged helix DNA-binding domain"/>
    <property type="match status" value="1"/>
</dbReference>
<comment type="similarity">
    <text evidence="4">Belongs to the class I-like SAM-binding methyltransferase superfamily. Cation-independent O-methyltransferase family. COMT subfamily.</text>
</comment>
<protein>
    <recommendedName>
        <fullName evidence="9">Trans-resveratrol di-O-methyltransferase</fullName>
    </recommendedName>
</protein>
<organism evidence="7 8">
    <name type="scientific">Camellia sinensis var. sinensis</name>
    <name type="common">China tea</name>
    <dbReference type="NCBI Taxonomy" id="542762"/>
    <lineage>
        <taxon>Eukaryota</taxon>
        <taxon>Viridiplantae</taxon>
        <taxon>Streptophyta</taxon>
        <taxon>Embryophyta</taxon>
        <taxon>Tracheophyta</taxon>
        <taxon>Spermatophyta</taxon>
        <taxon>Magnoliopsida</taxon>
        <taxon>eudicotyledons</taxon>
        <taxon>Gunneridae</taxon>
        <taxon>Pentapetalae</taxon>
        <taxon>asterids</taxon>
        <taxon>Ericales</taxon>
        <taxon>Theaceae</taxon>
        <taxon>Camellia</taxon>
    </lineage>
</organism>
<gene>
    <name evidence="7" type="ORF">TEA_013463</name>
</gene>
<dbReference type="GO" id="GO:0008171">
    <property type="term" value="F:O-methyltransferase activity"/>
    <property type="evidence" value="ECO:0007669"/>
    <property type="project" value="InterPro"/>
</dbReference>
<evidence type="ECO:0000256" key="1">
    <source>
        <dbReference type="ARBA" id="ARBA00022603"/>
    </source>
</evidence>
<evidence type="ECO:0008006" key="9">
    <source>
        <dbReference type="Google" id="ProtNLM"/>
    </source>
</evidence>
<dbReference type="FunFam" id="1.10.10.10:FF:000213">
    <property type="entry name" value="Coniferyl alcohol 9-O-methyltransferase"/>
    <property type="match status" value="1"/>
</dbReference>
<dbReference type="EMBL" id="SDRB02012501">
    <property type="protein sequence ID" value="THF97564.1"/>
    <property type="molecule type" value="Genomic_DNA"/>
</dbReference>
<evidence type="ECO:0000256" key="2">
    <source>
        <dbReference type="ARBA" id="ARBA00022679"/>
    </source>
</evidence>
<reference evidence="7 8" key="1">
    <citation type="journal article" date="2018" name="Proc. Natl. Acad. Sci. U.S.A.">
        <title>Draft genome sequence of Camellia sinensis var. sinensis provides insights into the evolution of the tea genome and tea quality.</title>
        <authorList>
            <person name="Wei C."/>
            <person name="Yang H."/>
            <person name="Wang S."/>
            <person name="Zhao J."/>
            <person name="Liu C."/>
            <person name="Gao L."/>
            <person name="Xia E."/>
            <person name="Lu Y."/>
            <person name="Tai Y."/>
            <person name="She G."/>
            <person name="Sun J."/>
            <person name="Cao H."/>
            <person name="Tong W."/>
            <person name="Gao Q."/>
            <person name="Li Y."/>
            <person name="Deng W."/>
            <person name="Jiang X."/>
            <person name="Wang W."/>
            <person name="Chen Q."/>
            <person name="Zhang S."/>
            <person name="Li H."/>
            <person name="Wu J."/>
            <person name="Wang P."/>
            <person name="Li P."/>
            <person name="Shi C."/>
            <person name="Zheng F."/>
            <person name="Jian J."/>
            <person name="Huang B."/>
            <person name="Shan D."/>
            <person name="Shi M."/>
            <person name="Fang C."/>
            <person name="Yue Y."/>
            <person name="Li F."/>
            <person name="Li D."/>
            <person name="Wei S."/>
            <person name="Han B."/>
            <person name="Jiang C."/>
            <person name="Yin Y."/>
            <person name="Xia T."/>
            <person name="Zhang Z."/>
            <person name="Bennetzen J.L."/>
            <person name="Zhao S."/>
            <person name="Wan X."/>
        </authorList>
    </citation>
    <scope>NUCLEOTIDE SEQUENCE [LARGE SCALE GENOMIC DNA]</scope>
    <source>
        <strain evidence="8">cv. Shuchazao</strain>
        <tissue evidence="7">Leaf</tissue>
    </source>
</reference>
<dbReference type="CDD" id="cd02440">
    <property type="entry name" value="AdoMet_MTases"/>
    <property type="match status" value="1"/>
</dbReference>
<dbReference type="InterPro" id="IPR012967">
    <property type="entry name" value="COMT_dimerisation"/>
</dbReference>
<dbReference type="GO" id="GO:0032259">
    <property type="term" value="P:methylation"/>
    <property type="evidence" value="ECO:0007669"/>
    <property type="project" value="UniProtKB-KW"/>
</dbReference>
<dbReference type="InterPro" id="IPR001077">
    <property type="entry name" value="COMT_C"/>
</dbReference>
<dbReference type="PROSITE" id="PS51683">
    <property type="entry name" value="SAM_OMT_II"/>
    <property type="match status" value="1"/>
</dbReference>
<sequence>MDLHNGQLGARELFQAQSHIYKHAFSFANSMSLSCAVQLGIPDIIHNHKKPISLPDLVSSLQLPPSKTNSLHRIMSLLIHLGFFATMKIDPNHGDQEGYVLTPSSKLLIKSEMANLSPFVQAMVDPVLVTPWQFLGDWFRSNEETAFETAHGVAMWEFCDKNPKFNNTFNEAMGSDSRMMSLVVRDCEAVFGGLNSLVDVGGGTGINARIISKAFPGIKCTVFGLPHVVENLPEEKNLNYVGGNMFKSFPSADAIFFKCVLHNWSDENCVKILKRCREAIPSKEDGGKVIIIDMVVDGDRDEHDIAETKLVFDILMMVLVTGRERSEKEWEKIFLEAGFSHYKITPIFGLRSLIERVVVAEDGGGKWWQVVGDSSRRRWWKVGASGGWVGGGGGRLWWKVVASSGWWRRKTVVESGGKWRVVAAEDGGGKR</sequence>
<dbReference type="Pfam" id="PF00891">
    <property type="entry name" value="Methyltransf_2"/>
    <property type="match status" value="1"/>
</dbReference>
<dbReference type="Pfam" id="PF08100">
    <property type="entry name" value="Dimerisation"/>
    <property type="match status" value="1"/>
</dbReference>
<dbReference type="GO" id="GO:0046983">
    <property type="term" value="F:protein dimerization activity"/>
    <property type="evidence" value="ECO:0007669"/>
    <property type="project" value="InterPro"/>
</dbReference>
<dbReference type="InterPro" id="IPR036390">
    <property type="entry name" value="WH_DNA-bd_sf"/>
</dbReference>
<evidence type="ECO:0000313" key="8">
    <source>
        <dbReference type="Proteomes" id="UP000306102"/>
    </source>
</evidence>
<feature type="domain" description="O-methyltransferase C-terminal" evidence="5">
    <location>
        <begin position="132"/>
        <end position="340"/>
    </location>
</feature>
<dbReference type="InterPro" id="IPR016461">
    <property type="entry name" value="COMT-like"/>
</dbReference>
<dbReference type="SUPFAM" id="SSF46785">
    <property type="entry name" value="Winged helix' DNA-binding domain"/>
    <property type="match status" value="1"/>
</dbReference>
<proteinExistence type="inferred from homology"/>
<keyword evidence="3" id="KW-0949">S-adenosyl-L-methionine</keyword>
<keyword evidence="2" id="KW-0808">Transferase</keyword>
<feature type="domain" description="O-methyltransferase dimerisation" evidence="6">
    <location>
        <begin position="22"/>
        <end position="111"/>
    </location>
</feature>
<keyword evidence="1" id="KW-0489">Methyltransferase</keyword>
<comment type="caution">
    <text evidence="7">The sequence shown here is derived from an EMBL/GenBank/DDBJ whole genome shotgun (WGS) entry which is preliminary data.</text>
</comment>
<evidence type="ECO:0000256" key="4">
    <source>
        <dbReference type="ARBA" id="ARBA00034481"/>
    </source>
</evidence>
<keyword evidence="8" id="KW-1185">Reference proteome</keyword>
<evidence type="ECO:0000256" key="3">
    <source>
        <dbReference type="ARBA" id="ARBA00022691"/>
    </source>
</evidence>